<gene>
    <name evidence="2" type="ORF">MYCIT1_LOCUS8027</name>
</gene>
<feature type="region of interest" description="Disordered" evidence="1">
    <location>
        <begin position="96"/>
        <end position="133"/>
    </location>
</feature>
<feature type="compositionally biased region" description="Basic residues" evidence="1">
    <location>
        <begin position="108"/>
        <end position="120"/>
    </location>
</feature>
<reference evidence="2" key="1">
    <citation type="submission" date="2023-11" db="EMBL/GenBank/DDBJ databases">
        <authorList>
            <person name="De Vega J J."/>
            <person name="De Vega J J."/>
        </authorList>
    </citation>
    <scope>NUCLEOTIDE SEQUENCE</scope>
</reference>
<accession>A0AAD2H1A4</accession>
<proteinExistence type="predicted"/>
<evidence type="ECO:0000313" key="2">
    <source>
        <dbReference type="EMBL" id="CAK5266329.1"/>
    </source>
</evidence>
<organism evidence="2 3">
    <name type="scientific">Mycena citricolor</name>
    <dbReference type="NCBI Taxonomy" id="2018698"/>
    <lineage>
        <taxon>Eukaryota</taxon>
        <taxon>Fungi</taxon>
        <taxon>Dikarya</taxon>
        <taxon>Basidiomycota</taxon>
        <taxon>Agaricomycotina</taxon>
        <taxon>Agaricomycetes</taxon>
        <taxon>Agaricomycetidae</taxon>
        <taxon>Agaricales</taxon>
        <taxon>Marasmiineae</taxon>
        <taxon>Mycenaceae</taxon>
        <taxon>Mycena</taxon>
    </lineage>
</organism>
<dbReference type="AlphaFoldDB" id="A0AAD2H1A4"/>
<name>A0AAD2H1A4_9AGAR</name>
<sequence length="303" mass="32119">MAATFAIPGLLRRSMSPYHLGTSHLTQSADTMFAFVALAILSAVAPFASAVPTPSEHVLVPGGYRARSETNFYQVPRRRAHRDPAVRHPDKVNADAVLPCRPAGSPTRRGKTRVPTRSRRSPLAGPSLLSRPPTTARPVLLQLDRAHLRNAILQPVLQYGSSAAGGGSYWAVATWYLVGNSVMYTNPVRVSAGANLNGIITLKSHSGSSYNYVSSFTNVGSTSLTVNGAAQLTWATETLEVYSVASQNDFASGSTVFSNINLSLASGAVPSVKWSTVSSSQDHLTTTVNTNGATNAKITITHS</sequence>
<dbReference type="Proteomes" id="UP001295794">
    <property type="component" value="Unassembled WGS sequence"/>
</dbReference>
<comment type="caution">
    <text evidence="2">The sequence shown here is derived from an EMBL/GenBank/DDBJ whole genome shotgun (WGS) entry which is preliminary data.</text>
</comment>
<protein>
    <submittedName>
        <fullName evidence="2">Uncharacterized protein</fullName>
    </submittedName>
</protein>
<keyword evidence="3" id="KW-1185">Reference proteome</keyword>
<evidence type="ECO:0000256" key="1">
    <source>
        <dbReference type="SAM" id="MobiDB-lite"/>
    </source>
</evidence>
<dbReference type="EMBL" id="CAVNYO010000109">
    <property type="protein sequence ID" value="CAK5266329.1"/>
    <property type="molecule type" value="Genomic_DNA"/>
</dbReference>
<evidence type="ECO:0000313" key="3">
    <source>
        <dbReference type="Proteomes" id="UP001295794"/>
    </source>
</evidence>